<comment type="caution">
    <text evidence="1">The sequence shown here is derived from an EMBL/GenBank/DDBJ whole genome shotgun (WGS) entry which is preliminary data.</text>
</comment>
<dbReference type="EMBL" id="CM023478">
    <property type="protein sequence ID" value="KAH7933050.1"/>
    <property type="molecule type" value="Genomic_DNA"/>
</dbReference>
<evidence type="ECO:0000313" key="1">
    <source>
        <dbReference type="EMBL" id="KAH7933050.1"/>
    </source>
</evidence>
<gene>
    <name evidence="1" type="ORF">HPB49_007582</name>
</gene>
<dbReference type="Proteomes" id="UP000821865">
    <property type="component" value="Chromosome 9"/>
</dbReference>
<accession>A0ACB8C2K1</accession>
<name>A0ACB8C2K1_DERSI</name>
<protein>
    <submittedName>
        <fullName evidence="1">Uncharacterized protein</fullName>
    </submittedName>
</protein>
<organism evidence="1 2">
    <name type="scientific">Dermacentor silvarum</name>
    <name type="common">Tick</name>
    <dbReference type="NCBI Taxonomy" id="543639"/>
    <lineage>
        <taxon>Eukaryota</taxon>
        <taxon>Metazoa</taxon>
        <taxon>Ecdysozoa</taxon>
        <taxon>Arthropoda</taxon>
        <taxon>Chelicerata</taxon>
        <taxon>Arachnida</taxon>
        <taxon>Acari</taxon>
        <taxon>Parasitiformes</taxon>
        <taxon>Ixodida</taxon>
        <taxon>Ixodoidea</taxon>
        <taxon>Ixodidae</taxon>
        <taxon>Rhipicephalinae</taxon>
        <taxon>Dermacentor</taxon>
    </lineage>
</organism>
<evidence type="ECO:0000313" key="2">
    <source>
        <dbReference type="Proteomes" id="UP000821865"/>
    </source>
</evidence>
<proteinExistence type="predicted"/>
<reference evidence="1" key="1">
    <citation type="submission" date="2020-05" db="EMBL/GenBank/DDBJ databases">
        <title>Large-scale comparative analyses of tick genomes elucidate their genetic diversity and vector capacities.</title>
        <authorList>
            <person name="Jia N."/>
            <person name="Wang J."/>
            <person name="Shi W."/>
            <person name="Du L."/>
            <person name="Sun Y."/>
            <person name="Zhan W."/>
            <person name="Jiang J."/>
            <person name="Wang Q."/>
            <person name="Zhang B."/>
            <person name="Ji P."/>
            <person name="Sakyi L.B."/>
            <person name="Cui X."/>
            <person name="Yuan T."/>
            <person name="Jiang B."/>
            <person name="Yang W."/>
            <person name="Lam T.T.-Y."/>
            <person name="Chang Q."/>
            <person name="Ding S."/>
            <person name="Wang X."/>
            <person name="Zhu J."/>
            <person name="Ruan X."/>
            <person name="Zhao L."/>
            <person name="Wei J."/>
            <person name="Que T."/>
            <person name="Du C."/>
            <person name="Cheng J."/>
            <person name="Dai P."/>
            <person name="Han X."/>
            <person name="Huang E."/>
            <person name="Gao Y."/>
            <person name="Liu J."/>
            <person name="Shao H."/>
            <person name="Ye R."/>
            <person name="Li L."/>
            <person name="Wei W."/>
            <person name="Wang X."/>
            <person name="Wang C."/>
            <person name="Yang T."/>
            <person name="Huo Q."/>
            <person name="Li W."/>
            <person name="Guo W."/>
            <person name="Chen H."/>
            <person name="Zhou L."/>
            <person name="Ni X."/>
            <person name="Tian J."/>
            <person name="Zhou Y."/>
            <person name="Sheng Y."/>
            <person name="Liu T."/>
            <person name="Pan Y."/>
            <person name="Xia L."/>
            <person name="Li J."/>
            <person name="Zhao F."/>
            <person name="Cao W."/>
        </authorList>
    </citation>
    <scope>NUCLEOTIDE SEQUENCE</scope>
    <source>
        <strain evidence="1">Dsil-2018</strain>
    </source>
</reference>
<keyword evidence="2" id="KW-1185">Reference proteome</keyword>
<sequence length="592" mass="65381">MDWMRQYIYIREESEMDDTQNASVGCCCKGVTPRGYSSPLPVGRRSAAPCGPSVSRVTRCRIVPGRHVIPAAVDRRASHHLRAAESTCPGHCRTSPDPERPPVLCLGSLCFIGGAVPSSLTKSDVAGCAPSQSWGCSPAFVVAADRREHVLPCAASPGPSAIGSFGPRSVCCERARTLLLRQRGPMDAAMRWRRTWLATAGLAFCLGMTVGLLLPLRELARSGNNSSSKAEAGSQHERPGNASSSGPPPPPTGSAAAASRALNGSDLSLLPRRSEKGTVRGIFWAGPAERLVAAGSLVSEEDVSRWRATARRSTVRAVYEGCGRMQNRLIVFDSGVLSCARYRQNNDQIQGELFSFYLSRELGIRNLPPALLTRAAGRSWDPVRSSLELAQWRSDRPVVLTKYVDDLVPTFIPEEFRSPTTRRLHPPDVANKSQKEIRDLIQWSDLIVFDYLTANLDRIVNNMFNLQWNPDMMNAPAHNLVRQKSTGLLVFLDNESGLVHGYRLLDKYEVFHRSLLDSLCVFRKGTADAVARLTRDRDIGRRLYSAFNSSDPGMDNYLPFLPERSVKILNKRLAQVNAQIRRCMDKYGHVLR</sequence>